<evidence type="ECO:0000313" key="4">
    <source>
        <dbReference type="Proteomes" id="UP000184509"/>
    </source>
</evidence>
<name>A0A1M5A9Z1_9BACE</name>
<dbReference type="AlphaFoldDB" id="A0A1M5A9Z1"/>
<dbReference type="OrthoDB" id="1493235at2"/>
<accession>A0A1M5A9Z1</accession>
<evidence type="ECO:0000313" key="3">
    <source>
        <dbReference type="EMBL" id="SHF26974.1"/>
    </source>
</evidence>
<dbReference type="EMBL" id="FQTV01000006">
    <property type="protein sequence ID" value="SHF26974.1"/>
    <property type="molecule type" value="Genomic_DNA"/>
</dbReference>
<dbReference type="RefSeq" id="WP_073400917.1">
    <property type="nucleotide sequence ID" value="NZ_FQTV01000006.1"/>
</dbReference>
<dbReference type="PROSITE" id="PS51857">
    <property type="entry name" value="CSD_2"/>
    <property type="match status" value="1"/>
</dbReference>
<protein>
    <submittedName>
        <fullName evidence="3">Cold shock protein, CspA family</fullName>
    </submittedName>
</protein>
<dbReference type="Proteomes" id="UP000184509">
    <property type="component" value="Unassembled WGS sequence"/>
</dbReference>
<evidence type="ECO:0000259" key="2">
    <source>
        <dbReference type="PROSITE" id="PS51857"/>
    </source>
</evidence>
<feature type="domain" description="CSD" evidence="2">
    <location>
        <begin position="85"/>
        <end position="146"/>
    </location>
</feature>
<evidence type="ECO:0000256" key="1">
    <source>
        <dbReference type="SAM" id="MobiDB-lite"/>
    </source>
</evidence>
<dbReference type="InterPro" id="IPR012340">
    <property type="entry name" value="NA-bd_OB-fold"/>
</dbReference>
<dbReference type="GO" id="GO:0003676">
    <property type="term" value="F:nucleic acid binding"/>
    <property type="evidence" value="ECO:0007669"/>
    <property type="project" value="InterPro"/>
</dbReference>
<sequence length="152" mass="17172">MAKANSFNKRDLEKKKELKKQEKLKRKEERKANAGSGSFEDMIAYVDENGVITSTPPDPENKQEINIEDIAVSTPKKEDVVEETVFTGQVEHFNQEKGFGFIKRTGSMEKYFFHISNAPASIAKGNMVTFELERDVRGTSAVKIALDNKNNQ</sequence>
<dbReference type="SUPFAM" id="SSF50249">
    <property type="entry name" value="Nucleic acid-binding proteins"/>
    <property type="match status" value="1"/>
</dbReference>
<keyword evidence="4" id="KW-1185">Reference proteome</keyword>
<dbReference type="CDD" id="cd04458">
    <property type="entry name" value="CSP_CDS"/>
    <property type="match status" value="1"/>
</dbReference>
<proteinExistence type="predicted"/>
<feature type="compositionally biased region" description="Basic and acidic residues" evidence="1">
    <location>
        <begin position="8"/>
        <end position="32"/>
    </location>
</feature>
<dbReference type="Pfam" id="PF00313">
    <property type="entry name" value="CSD"/>
    <property type="match status" value="1"/>
</dbReference>
<dbReference type="Gene3D" id="2.40.50.140">
    <property type="entry name" value="Nucleic acid-binding proteins"/>
    <property type="match status" value="1"/>
</dbReference>
<reference evidence="3 4" key="1">
    <citation type="submission" date="2016-11" db="EMBL/GenBank/DDBJ databases">
        <authorList>
            <person name="Jaros S."/>
            <person name="Januszkiewicz K."/>
            <person name="Wedrychowicz H."/>
        </authorList>
    </citation>
    <scope>NUCLEOTIDE SEQUENCE [LARGE SCALE GENOMIC DNA]</scope>
    <source>
        <strain evidence="3 4">DSM 26991</strain>
    </source>
</reference>
<gene>
    <name evidence="3" type="ORF">SAMN05444405_106194</name>
</gene>
<feature type="region of interest" description="Disordered" evidence="1">
    <location>
        <begin position="1"/>
        <end position="40"/>
    </location>
</feature>
<organism evidence="3 4">
    <name type="scientific">Bacteroides luti</name>
    <dbReference type="NCBI Taxonomy" id="1297750"/>
    <lineage>
        <taxon>Bacteria</taxon>
        <taxon>Pseudomonadati</taxon>
        <taxon>Bacteroidota</taxon>
        <taxon>Bacteroidia</taxon>
        <taxon>Bacteroidales</taxon>
        <taxon>Bacteroidaceae</taxon>
        <taxon>Bacteroides</taxon>
    </lineage>
</organism>
<dbReference type="InterPro" id="IPR002059">
    <property type="entry name" value="CSP_DNA-bd"/>
</dbReference>
<dbReference type="STRING" id="1297750.SAMN05444405_106194"/>